<dbReference type="SUPFAM" id="SSF55174">
    <property type="entry name" value="Alpha-L RNA-binding motif"/>
    <property type="match status" value="1"/>
</dbReference>
<dbReference type="FunFam" id="3.10.290.10:FF:000003">
    <property type="entry name" value="Pseudouridine synthase"/>
    <property type="match status" value="1"/>
</dbReference>
<evidence type="ECO:0000313" key="5">
    <source>
        <dbReference type="EMBL" id="SHN56728.1"/>
    </source>
</evidence>
<dbReference type="Gene3D" id="3.30.70.580">
    <property type="entry name" value="Pseudouridine synthase I, catalytic domain, N-terminal subdomain"/>
    <property type="match status" value="1"/>
</dbReference>
<organism evidence="5 6">
    <name type="scientific">Fervidobacterium gondwanense DSM 13020</name>
    <dbReference type="NCBI Taxonomy" id="1121883"/>
    <lineage>
        <taxon>Bacteria</taxon>
        <taxon>Thermotogati</taxon>
        <taxon>Thermotogota</taxon>
        <taxon>Thermotogae</taxon>
        <taxon>Thermotogales</taxon>
        <taxon>Fervidobacteriaceae</taxon>
        <taxon>Fervidobacterium</taxon>
    </lineage>
</organism>
<proteinExistence type="inferred from homology"/>
<keyword evidence="6" id="KW-1185">Reference proteome</keyword>
<sequence length="237" mass="27590">MKSIKESIRLDKYLSNAKVGTRSEVKKYIKEGRVTVNGRVVDEPEFHVSPNDEITVDGEYVNSHRNVYIMLFKPSGFVSTTSEYEPSVLNLIDHPYVDELHIAGRLDKDVEGLLILTNDGDFTHRLISPKKHVEKEYYIYTKQPYKLTEEVKKEFEKGLEIDGEKFLPAKIGQIDEKTISITIIEGKYHQIKKMCQKIGIEWERIMRVRIGRLTLGGLKKGEWRELSKEEIDEIFER</sequence>
<dbReference type="GO" id="GO:0003723">
    <property type="term" value="F:RNA binding"/>
    <property type="evidence" value="ECO:0007669"/>
    <property type="project" value="UniProtKB-KW"/>
</dbReference>
<dbReference type="OrthoDB" id="9807213at2"/>
<evidence type="ECO:0000256" key="2">
    <source>
        <dbReference type="ARBA" id="ARBA00023235"/>
    </source>
</evidence>
<dbReference type="PROSITE" id="PS50889">
    <property type="entry name" value="S4"/>
    <property type="match status" value="1"/>
</dbReference>
<evidence type="ECO:0000313" key="6">
    <source>
        <dbReference type="Proteomes" id="UP000184207"/>
    </source>
</evidence>
<protein>
    <submittedName>
        <fullName evidence="5">Ribosomal small subunit pseudouridine synthase A</fullName>
    </submittedName>
</protein>
<reference evidence="6" key="1">
    <citation type="submission" date="2016-12" db="EMBL/GenBank/DDBJ databases">
        <authorList>
            <person name="Varghese N."/>
            <person name="Submissions S."/>
        </authorList>
    </citation>
    <scope>NUCLEOTIDE SEQUENCE [LARGE SCALE GENOMIC DNA]</scope>
    <source>
        <strain evidence="6">DSM 13020</strain>
    </source>
</reference>
<dbReference type="SUPFAM" id="SSF55120">
    <property type="entry name" value="Pseudouridine synthase"/>
    <property type="match status" value="1"/>
</dbReference>
<dbReference type="NCBIfam" id="TIGR00093">
    <property type="entry name" value="pseudouridine synthase"/>
    <property type="match status" value="1"/>
</dbReference>
<dbReference type="Pfam" id="PF01479">
    <property type="entry name" value="S4"/>
    <property type="match status" value="1"/>
</dbReference>
<dbReference type="Gene3D" id="3.30.70.1560">
    <property type="entry name" value="Alpha-L RNA-binding motif"/>
    <property type="match status" value="1"/>
</dbReference>
<evidence type="ECO:0000256" key="1">
    <source>
        <dbReference type="ARBA" id="ARBA00008348"/>
    </source>
</evidence>
<dbReference type="PANTHER" id="PTHR47683">
    <property type="entry name" value="PSEUDOURIDINE SYNTHASE FAMILY PROTEIN-RELATED"/>
    <property type="match status" value="1"/>
</dbReference>
<dbReference type="InterPro" id="IPR036986">
    <property type="entry name" value="S4_RNA-bd_sf"/>
</dbReference>
<dbReference type="SMART" id="SM00363">
    <property type="entry name" value="S4"/>
    <property type="match status" value="1"/>
</dbReference>
<comment type="similarity">
    <text evidence="1">Belongs to the pseudouridine synthase RsuA family.</text>
</comment>
<accession>A0A1M7SE29</accession>
<dbReference type="CDD" id="cd00165">
    <property type="entry name" value="S4"/>
    <property type="match status" value="1"/>
</dbReference>
<dbReference type="Gene3D" id="3.10.290.10">
    <property type="entry name" value="RNA-binding S4 domain"/>
    <property type="match status" value="1"/>
</dbReference>
<dbReference type="PANTHER" id="PTHR47683:SF4">
    <property type="entry name" value="PSEUDOURIDINE SYNTHASE"/>
    <property type="match status" value="1"/>
</dbReference>
<dbReference type="GO" id="GO:0120159">
    <property type="term" value="F:rRNA pseudouridine synthase activity"/>
    <property type="evidence" value="ECO:0007669"/>
    <property type="project" value="UniProtKB-ARBA"/>
</dbReference>
<evidence type="ECO:0000259" key="4">
    <source>
        <dbReference type="SMART" id="SM00363"/>
    </source>
</evidence>
<dbReference type="InterPro" id="IPR020094">
    <property type="entry name" value="TruA/RsuA/RluB/E/F_N"/>
</dbReference>
<evidence type="ECO:0000256" key="3">
    <source>
        <dbReference type="PROSITE-ProRule" id="PRU00182"/>
    </source>
</evidence>
<dbReference type="InterPro" id="IPR006145">
    <property type="entry name" value="PsdUridine_synth_RsuA/RluA"/>
</dbReference>
<keyword evidence="3" id="KW-0694">RNA-binding</keyword>
<dbReference type="EMBL" id="FRDJ01000003">
    <property type="protein sequence ID" value="SHN56728.1"/>
    <property type="molecule type" value="Genomic_DNA"/>
</dbReference>
<gene>
    <name evidence="5" type="ORF">SAMN02745226_00809</name>
</gene>
<dbReference type="RefSeq" id="WP_084634350.1">
    <property type="nucleotide sequence ID" value="NZ_FRDJ01000003.1"/>
</dbReference>
<dbReference type="GO" id="GO:0000455">
    <property type="term" value="P:enzyme-directed rRNA pseudouridine synthesis"/>
    <property type="evidence" value="ECO:0007669"/>
    <property type="project" value="UniProtKB-ARBA"/>
</dbReference>
<dbReference type="InterPro" id="IPR000748">
    <property type="entry name" value="PsdUridine_synth_RsuA/RluB/E/F"/>
</dbReference>
<dbReference type="InterPro" id="IPR050343">
    <property type="entry name" value="RsuA_PseudoU_synthase"/>
</dbReference>
<dbReference type="STRING" id="1121883.SAMN02745226_00809"/>
<dbReference type="AlphaFoldDB" id="A0A1M7SE29"/>
<keyword evidence="2" id="KW-0413">Isomerase</keyword>
<dbReference type="InterPro" id="IPR042092">
    <property type="entry name" value="PsdUridine_s_RsuA/RluB/E/F_cat"/>
</dbReference>
<dbReference type="InterPro" id="IPR020103">
    <property type="entry name" value="PsdUridine_synth_cat_dom_sf"/>
</dbReference>
<dbReference type="Proteomes" id="UP000184207">
    <property type="component" value="Unassembled WGS sequence"/>
</dbReference>
<dbReference type="InterPro" id="IPR002942">
    <property type="entry name" value="S4_RNA-bd"/>
</dbReference>
<name>A0A1M7SE29_FERGO</name>
<dbReference type="Pfam" id="PF00849">
    <property type="entry name" value="PseudoU_synth_2"/>
    <property type="match status" value="1"/>
</dbReference>
<feature type="domain" description="RNA-binding S4" evidence="4">
    <location>
        <begin position="8"/>
        <end position="69"/>
    </location>
</feature>